<dbReference type="PANTHER" id="PTHR14413:SF16">
    <property type="entry name" value="LARGE RIBOSOMAL SUBUNIT PROTEIN BL17M"/>
    <property type="match status" value="1"/>
</dbReference>
<organism evidence="4">
    <name type="scientific">hydrothermal vent metagenome</name>
    <dbReference type="NCBI Taxonomy" id="652676"/>
    <lineage>
        <taxon>unclassified sequences</taxon>
        <taxon>metagenomes</taxon>
        <taxon>ecological metagenomes</taxon>
    </lineage>
</organism>
<name>A0A3B0UM26_9ZZZZ</name>
<dbReference type="InterPro" id="IPR000456">
    <property type="entry name" value="Ribosomal_bL17"/>
</dbReference>
<dbReference type="AlphaFoldDB" id="A0A3B0UM26"/>
<comment type="similarity">
    <text evidence="1">Belongs to the bacterial ribosomal protein bL17 family.</text>
</comment>
<evidence type="ECO:0000313" key="4">
    <source>
        <dbReference type="EMBL" id="VAW32211.1"/>
    </source>
</evidence>
<gene>
    <name evidence="4" type="ORF">MNBD_CPR01-423</name>
</gene>
<dbReference type="HAMAP" id="MF_01368">
    <property type="entry name" value="Ribosomal_bL17"/>
    <property type="match status" value="1"/>
</dbReference>
<dbReference type="GO" id="GO:0006412">
    <property type="term" value="P:translation"/>
    <property type="evidence" value="ECO:0007669"/>
    <property type="project" value="InterPro"/>
</dbReference>
<evidence type="ECO:0000256" key="3">
    <source>
        <dbReference type="ARBA" id="ARBA00023274"/>
    </source>
</evidence>
<evidence type="ECO:0000256" key="2">
    <source>
        <dbReference type="ARBA" id="ARBA00022980"/>
    </source>
</evidence>
<sequence>MRHHSKGRALGRPTNQRRALLRSLARSLILHERISTTEAKAKELRPFVERLVTYGKRDTVASRRLANARLGGDNEIVKKLFASIAPRYTDRAGGYTRIIKRSATAADGRKTAYIAFV</sequence>
<dbReference type="SUPFAM" id="SSF64263">
    <property type="entry name" value="Prokaryotic ribosomal protein L17"/>
    <property type="match status" value="1"/>
</dbReference>
<protein>
    <submittedName>
        <fullName evidence="4">LSU ribosomal protein L17p</fullName>
    </submittedName>
</protein>
<dbReference type="Gene3D" id="3.90.1030.10">
    <property type="entry name" value="Ribosomal protein L17"/>
    <property type="match status" value="1"/>
</dbReference>
<dbReference type="PROSITE" id="PS01167">
    <property type="entry name" value="RIBOSOMAL_L17"/>
    <property type="match status" value="1"/>
</dbReference>
<proteinExistence type="inferred from homology"/>
<dbReference type="InterPro" id="IPR047859">
    <property type="entry name" value="Ribosomal_bL17_CS"/>
</dbReference>
<dbReference type="EMBL" id="UOEV01000029">
    <property type="protein sequence ID" value="VAW32211.1"/>
    <property type="molecule type" value="Genomic_DNA"/>
</dbReference>
<dbReference type="GO" id="GO:0022625">
    <property type="term" value="C:cytosolic large ribosomal subunit"/>
    <property type="evidence" value="ECO:0007669"/>
    <property type="project" value="TreeGrafter"/>
</dbReference>
<dbReference type="PANTHER" id="PTHR14413">
    <property type="entry name" value="RIBOSOMAL PROTEIN L17"/>
    <property type="match status" value="1"/>
</dbReference>
<reference evidence="4" key="1">
    <citation type="submission" date="2018-06" db="EMBL/GenBank/DDBJ databases">
        <authorList>
            <person name="Zhirakovskaya E."/>
        </authorList>
    </citation>
    <scope>NUCLEOTIDE SEQUENCE</scope>
</reference>
<evidence type="ECO:0000256" key="1">
    <source>
        <dbReference type="ARBA" id="ARBA00008777"/>
    </source>
</evidence>
<keyword evidence="2 4" id="KW-0689">Ribosomal protein</keyword>
<keyword evidence="3" id="KW-0687">Ribonucleoprotein</keyword>
<dbReference type="GO" id="GO:0003735">
    <property type="term" value="F:structural constituent of ribosome"/>
    <property type="evidence" value="ECO:0007669"/>
    <property type="project" value="InterPro"/>
</dbReference>
<dbReference type="NCBIfam" id="TIGR00059">
    <property type="entry name" value="L17"/>
    <property type="match status" value="1"/>
</dbReference>
<dbReference type="InterPro" id="IPR036373">
    <property type="entry name" value="Ribosomal_bL17_sf"/>
</dbReference>
<dbReference type="Pfam" id="PF01196">
    <property type="entry name" value="Ribosomal_L17"/>
    <property type="match status" value="1"/>
</dbReference>
<accession>A0A3B0UM26</accession>